<feature type="compositionally biased region" description="Polar residues" evidence="1">
    <location>
        <begin position="105"/>
        <end position="119"/>
    </location>
</feature>
<evidence type="ECO:0000256" key="1">
    <source>
        <dbReference type="SAM" id="MobiDB-lite"/>
    </source>
</evidence>
<organism evidence="2">
    <name type="scientific">marine sediment metagenome</name>
    <dbReference type="NCBI Taxonomy" id="412755"/>
    <lineage>
        <taxon>unclassified sequences</taxon>
        <taxon>metagenomes</taxon>
        <taxon>ecological metagenomes</taxon>
    </lineage>
</organism>
<feature type="compositionally biased region" description="Polar residues" evidence="1">
    <location>
        <begin position="181"/>
        <end position="190"/>
    </location>
</feature>
<feature type="region of interest" description="Disordered" evidence="1">
    <location>
        <begin position="96"/>
        <end position="122"/>
    </location>
</feature>
<gene>
    <name evidence="2" type="ORF">LCGC14_2899380</name>
</gene>
<feature type="compositionally biased region" description="Polar residues" evidence="1">
    <location>
        <begin position="16"/>
        <end position="25"/>
    </location>
</feature>
<reference evidence="2" key="1">
    <citation type="journal article" date="2015" name="Nature">
        <title>Complex archaea that bridge the gap between prokaryotes and eukaryotes.</title>
        <authorList>
            <person name="Spang A."/>
            <person name="Saw J.H."/>
            <person name="Jorgensen S.L."/>
            <person name="Zaremba-Niedzwiedzka K."/>
            <person name="Martijn J."/>
            <person name="Lind A.E."/>
            <person name="van Eijk R."/>
            <person name="Schleper C."/>
            <person name="Guy L."/>
            <person name="Ettema T.J."/>
        </authorList>
    </citation>
    <scope>NUCLEOTIDE SEQUENCE</scope>
</reference>
<feature type="region of interest" description="Disordered" evidence="1">
    <location>
        <begin position="1"/>
        <end position="25"/>
    </location>
</feature>
<dbReference type="AlphaFoldDB" id="A0A0F8XVB7"/>
<accession>A0A0F8XVB7</accession>
<dbReference type="EMBL" id="LAZR01057030">
    <property type="protein sequence ID" value="KKK72888.1"/>
    <property type="molecule type" value="Genomic_DNA"/>
</dbReference>
<name>A0A0F8XVB7_9ZZZZ</name>
<evidence type="ECO:0000313" key="2">
    <source>
        <dbReference type="EMBL" id="KKK72888.1"/>
    </source>
</evidence>
<sequence length="238" mass="25063">MPVTTVQRDIQEFKPSPTTVDRSFQQISPATDPGFKGLLDQILGGIPQPESAPEIQGPEQFLKQLAPLLQIILEPLMARLQKGETSARAGVTDAFRAAGGGKGPSRSTAFGQSTAQLESELQGRRGDLLSSVTASTLSPLLQSLLQEQSQRQASFFKEQELKQAPTDMLTRILQLVAPQLVQSSQTTSGGSEFAETGRTTRESGFEGPGGISRDAPGRASGATNIPSIFGSGGPGSTP</sequence>
<proteinExistence type="predicted"/>
<feature type="region of interest" description="Disordered" evidence="1">
    <location>
        <begin position="181"/>
        <end position="238"/>
    </location>
</feature>
<feature type="non-terminal residue" evidence="2">
    <location>
        <position position="238"/>
    </location>
</feature>
<comment type="caution">
    <text evidence="2">The sequence shown here is derived from an EMBL/GenBank/DDBJ whole genome shotgun (WGS) entry which is preliminary data.</text>
</comment>
<protein>
    <submittedName>
        <fullName evidence="2">Uncharacterized protein</fullName>
    </submittedName>
</protein>